<dbReference type="GO" id="GO:0016829">
    <property type="term" value="F:lyase activity"/>
    <property type="evidence" value="ECO:0007669"/>
    <property type="project" value="UniProtKB-KW"/>
</dbReference>
<keyword evidence="4" id="KW-1185">Reference proteome</keyword>
<evidence type="ECO:0000313" key="4">
    <source>
        <dbReference type="Proteomes" id="UP001385892"/>
    </source>
</evidence>
<dbReference type="EMBL" id="JBBKZT010000021">
    <property type="protein sequence ID" value="MEJ8851294.1"/>
    <property type="molecule type" value="Genomic_DNA"/>
</dbReference>
<dbReference type="Proteomes" id="UP001385892">
    <property type="component" value="Unassembled WGS sequence"/>
</dbReference>
<comment type="caution">
    <text evidence="3">The sequence shown here is derived from an EMBL/GenBank/DDBJ whole genome shotgun (WGS) entry which is preliminary data.</text>
</comment>
<organism evidence="3 4">
    <name type="scientific">Variovorax rhizosphaerae</name>
    <dbReference type="NCBI Taxonomy" id="1836200"/>
    <lineage>
        <taxon>Bacteria</taxon>
        <taxon>Pseudomonadati</taxon>
        <taxon>Pseudomonadota</taxon>
        <taxon>Betaproteobacteria</taxon>
        <taxon>Burkholderiales</taxon>
        <taxon>Comamonadaceae</taxon>
        <taxon>Variovorax</taxon>
    </lineage>
</organism>
<dbReference type="PRINTS" id="PR00145">
    <property type="entry name" value="ARGSUCLYASE"/>
</dbReference>
<dbReference type="InterPro" id="IPR008948">
    <property type="entry name" value="L-Aspartase-like"/>
</dbReference>
<sequence>MHIGMFESFVTRHWFNSEAKEAWSDVATLQAWLDVEVALANAQAEVGLVPLEAARRIEAKADAGLFDLERLSSDIAFAQHPFVPVLHQFEALCGEPAAGFIHWGATTQNIFDTASSLQMMKTHTLLTGHLDAAIEALCALAARHKHTAQAGRTHGQHALPMTFGFKVAAWVDELDRDRRRLAERCKDSFVASMGGAIGTYAACGPLGRAVEAGMAARLGLQPAGMAMRSSYDRVNDYVSALGLLMGTVEKIAQDVVFMQRTEIGEVSEAFHLGKVGSSTMAQKRNPATALLLTSLTRLLRARIPAMLASMVRLDEGDSSATNLCEALLPEIAIIGVSVAETLAGLSRGLVVNPDAMLRNLDVSNGLIASEALMMRLAQTMGRHEAHQLLYDAAQRAQTERIPYIAAIEQHPLLAAHQLPENWAEALTPQNYVGACAELVDDAIERAGRQR</sequence>
<dbReference type="InterPro" id="IPR020557">
    <property type="entry name" value="Fumarate_lyase_CS"/>
</dbReference>
<dbReference type="CDD" id="cd01597">
    <property type="entry name" value="pCLME"/>
    <property type="match status" value="1"/>
</dbReference>
<dbReference type="SMART" id="SM00998">
    <property type="entry name" value="ADSL_C"/>
    <property type="match status" value="1"/>
</dbReference>
<keyword evidence="1 3" id="KW-0456">Lyase</keyword>
<gene>
    <name evidence="3" type="ORF">WKW82_31980</name>
</gene>
<dbReference type="PRINTS" id="PR00149">
    <property type="entry name" value="FUMRATELYASE"/>
</dbReference>
<evidence type="ECO:0000256" key="1">
    <source>
        <dbReference type="ARBA" id="ARBA00023239"/>
    </source>
</evidence>
<dbReference type="Pfam" id="PF10397">
    <property type="entry name" value="ADSL_C"/>
    <property type="match status" value="1"/>
</dbReference>
<dbReference type="InterPro" id="IPR000362">
    <property type="entry name" value="Fumarate_lyase_fam"/>
</dbReference>
<evidence type="ECO:0000313" key="3">
    <source>
        <dbReference type="EMBL" id="MEJ8851294.1"/>
    </source>
</evidence>
<dbReference type="InterPro" id="IPR022761">
    <property type="entry name" value="Fumarate_lyase_N"/>
</dbReference>
<dbReference type="InterPro" id="IPR019468">
    <property type="entry name" value="AdenyloSucc_lyase_C"/>
</dbReference>
<dbReference type="SUPFAM" id="SSF48557">
    <property type="entry name" value="L-aspartase-like"/>
    <property type="match status" value="1"/>
</dbReference>
<feature type="domain" description="Adenylosuccinate lyase C-terminal" evidence="2">
    <location>
        <begin position="364"/>
        <end position="443"/>
    </location>
</feature>
<dbReference type="RefSeq" id="WP_340346871.1">
    <property type="nucleotide sequence ID" value="NZ_JBBKZT010000021.1"/>
</dbReference>
<name>A0ABU8WV91_9BURK</name>
<dbReference type="Pfam" id="PF00206">
    <property type="entry name" value="Lyase_1"/>
    <property type="match status" value="1"/>
</dbReference>
<proteinExistence type="predicted"/>
<dbReference type="Gene3D" id="1.10.40.30">
    <property type="entry name" value="Fumarase/aspartase (C-terminal domain)"/>
    <property type="match status" value="1"/>
</dbReference>
<reference evidence="3 4" key="1">
    <citation type="submission" date="2024-03" db="EMBL/GenBank/DDBJ databases">
        <title>Novel species of the genus Variovorax.</title>
        <authorList>
            <person name="Liu Q."/>
            <person name="Xin Y.-H."/>
        </authorList>
    </citation>
    <scope>NUCLEOTIDE SEQUENCE [LARGE SCALE GENOMIC DNA]</scope>
    <source>
        <strain evidence="3 4">KACC 18900</strain>
    </source>
</reference>
<accession>A0ABU8WV91</accession>
<dbReference type="PANTHER" id="PTHR43172">
    <property type="entry name" value="ADENYLOSUCCINATE LYASE"/>
    <property type="match status" value="1"/>
</dbReference>
<evidence type="ECO:0000259" key="2">
    <source>
        <dbReference type="SMART" id="SM00998"/>
    </source>
</evidence>
<dbReference type="Gene3D" id="1.20.200.10">
    <property type="entry name" value="Fumarase/aspartase (Central domain)"/>
    <property type="match status" value="1"/>
</dbReference>
<dbReference type="PROSITE" id="PS00163">
    <property type="entry name" value="FUMARATE_LYASES"/>
    <property type="match status" value="1"/>
</dbReference>
<dbReference type="PANTHER" id="PTHR43172:SF1">
    <property type="entry name" value="ADENYLOSUCCINATE LYASE"/>
    <property type="match status" value="1"/>
</dbReference>
<protein>
    <submittedName>
        <fullName evidence="3">Adenylosuccinate lyase family protein</fullName>
    </submittedName>
</protein>